<name>A0A5D2H0Y1_GOSDA</name>
<keyword evidence="2" id="KW-1185">Reference proteome</keyword>
<reference evidence="1 2" key="1">
    <citation type="submission" date="2019-06" db="EMBL/GenBank/DDBJ databases">
        <title>WGS assembly of Gossypium darwinii.</title>
        <authorList>
            <person name="Chen Z.J."/>
            <person name="Sreedasyam A."/>
            <person name="Ando A."/>
            <person name="Song Q."/>
            <person name="De L."/>
            <person name="Hulse-Kemp A."/>
            <person name="Ding M."/>
            <person name="Ye W."/>
            <person name="Kirkbride R."/>
            <person name="Jenkins J."/>
            <person name="Plott C."/>
            <person name="Lovell J."/>
            <person name="Lin Y.-M."/>
            <person name="Vaughn R."/>
            <person name="Liu B."/>
            <person name="Li W."/>
            <person name="Simpson S."/>
            <person name="Scheffler B."/>
            <person name="Saski C."/>
            <person name="Grover C."/>
            <person name="Hu G."/>
            <person name="Conover J."/>
            <person name="Carlson J."/>
            <person name="Shu S."/>
            <person name="Boston L."/>
            <person name="Williams M."/>
            <person name="Peterson D."/>
            <person name="Mcgee K."/>
            <person name="Jones D."/>
            <person name="Wendel J."/>
            <person name="Stelly D."/>
            <person name="Grimwood J."/>
            <person name="Schmutz J."/>
        </authorList>
    </citation>
    <scope>NUCLEOTIDE SEQUENCE [LARGE SCALE GENOMIC DNA]</scope>
    <source>
        <strain evidence="1">1808015.09</strain>
    </source>
</reference>
<dbReference type="AlphaFoldDB" id="A0A5D2H0Y1"/>
<sequence length="43" mass="4919">MDIQANQSALLCLREMSTFSSQNMSCCIRVSPRMMKVKESHLI</sequence>
<proteinExistence type="predicted"/>
<dbReference type="Proteomes" id="UP000323506">
    <property type="component" value="Chromosome A03"/>
</dbReference>
<gene>
    <name evidence="1" type="ORF">ES288_A03G066300v1</name>
</gene>
<evidence type="ECO:0000313" key="2">
    <source>
        <dbReference type="Proteomes" id="UP000323506"/>
    </source>
</evidence>
<evidence type="ECO:0000313" key="1">
    <source>
        <dbReference type="EMBL" id="TYH24125.1"/>
    </source>
</evidence>
<protein>
    <submittedName>
        <fullName evidence="1">Uncharacterized protein</fullName>
    </submittedName>
</protein>
<accession>A0A5D2H0Y1</accession>
<dbReference type="EMBL" id="CM017690">
    <property type="protein sequence ID" value="TYH24125.1"/>
    <property type="molecule type" value="Genomic_DNA"/>
</dbReference>
<organism evidence="1 2">
    <name type="scientific">Gossypium darwinii</name>
    <name type="common">Darwin's cotton</name>
    <name type="synonym">Gossypium barbadense var. darwinii</name>
    <dbReference type="NCBI Taxonomy" id="34276"/>
    <lineage>
        <taxon>Eukaryota</taxon>
        <taxon>Viridiplantae</taxon>
        <taxon>Streptophyta</taxon>
        <taxon>Embryophyta</taxon>
        <taxon>Tracheophyta</taxon>
        <taxon>Spermatophyta</taxon>
        <taxon>Magnoliopsida</taxon>
        <taxon>eudicotyledons</taxon>
        <taxon>Gunneridae</taxon>
        <taxon>Pentapetalae</taxon>
        <taxon>rosids</taxon>
        <taxon>malvids</taxon>
        <taxon>Malvales</taxon>
        <taxon>Malvaceae</taxon>
        <taxon>Malvoideae</taxon>
        <taxon>Gossypium</taxon>
    </lineage>
</organism>